<gene>
    <name evidence="2" type="ORF">HH308_25110</name>
</gene>
<feature type="domain" description="Tetracyclin repressor-like C-terminal group 31" evidence="1">
    <location>
        <begin position="103"/>
        <end position="208"/>
    </location>
</feature>
<reference evidence="2 3" key="1">
    <citation type="submission" date="2020-04" db="EMBL/GenBank/DDBJ databases">
        <title>Gordonia sp. nov. TBRC 11910.</title>
        <authorList>
            <person name="Suriyachadkun C."/>
        </authorList>
    </citation>
    <scope>NUCLEOTIDE SEQUENCE [LARGE SCALE GENOMIC DNA]</scope>
    <source>
        <strain evidence="2 3">TBRC 11910</strain>
    </source>
</reference>
<dbReference type="Gene3D" id="1.10.357.10">
    <property type="entry name" value="Tetracycline Repressor, domain 2"/>
    <property type="match status" value="1"/>
</dbReference>
<evidence type="ECO:0000259" key="1">
    <source>
        <dbReference type="Pfam" id="PF17940"/>
    </source>
</evidence>
<dbReference type="SUPFAM" id="SSF48498">
    <property type="entry name" value="Tetracyclin repressor-like, C-terminal domain"/>
    <property type="match status" value="1"/>
</dbReference>
<dbReference type="Pfam" id="PF17940">
    <property type="entry name" value="TetR_C_31"/>
    <property type="match status" value="1"/>
</dbReference>
<name>A0A848L732_9ACTN</name>
<dbReference type="SUPFAM" id="SSF46689">
    <property type="entry name" value="Homeodomain-like"/>
    <property type="match status" value="1"/>
</dbReference>
<dbReference type="InterPro" id="IPR009057">
    <property type="entry name" value="Homeodomain-like_sf"/>
</dbReference>
<proteinExistence type="predicted"/>
<sequence>MLYLYRTTVVVLAIPELDLGVPGQPSDRRTSIVDAAIHLLAQPPSRGLTHRAVDRFLELPAGSTANYFSTRASLLHACGERIVALDLREVAALPDFRPQMTTEQAGRLAAAWLTAWATGAARDRQRARYALLLEATHPSPLIDLLTRFREGFTDMVADKLRAIECSEPERRAAAFIASFDGLLIDQILYPHSGLDSEQIAEHLTDLLRHTTGNH</sequence>
<dbReference type="Proteomes" id="UP000550729">
    <property type="component" value="Unassembled WGS sequence"/>
</dbReference>
<dbReference type="AlphaFoldDB" id="A0A848L732"/>
<organism evidence="2 3">
    <name type="scientific">Gordonia asplenii</name>
    <dbReference type="NCBI Taxonomy" id="2725283"/>
    <lineage>
        <taxon>Bacteria</taxon>
        <taxon>Bacillati</taxon>
        <taxon>Actinomycetota</taxon>
        <taxon>Actinomycetes</taxon>
        <taxon>Mycobacteriales</taxon>
        <taxon>Gordoniaceae</taxon>
        <taxon>Gordonia</taxon>
    </lineage>
</organism>
<dbReference type="InterPro" id="IPR036271">
    <property type="entry name" value="Tet_transcr_reg_TetR-rel_C_sf"/>
</dbReference>
<accession>A0A848L732</accession>
<comment type="caution">
    <text evidence="2">The sequence shown here is derived from an EMBL/GenBank/DDBJ whole genome shotgun (WGS) entry which is preliminary data.</text>
</comment>
<protein>
    <submittedName>
        <fullName evidence="2">TetR family transcriptional regulator</fullName>
    </submittedName>
</protein>
<evidence type="ECO:0000313" key="2">
    <source>
        <dbReference type="EMBL" id="NMO04503.1"/>
    </source>
</evidence>
<dbReference type="EMBL" id="JABBNB010000036">
    <property type="protein sequence ID" value="NMO04503.1"/>
    <property type="molecule type" value="Genomic_DNA"/>
</dbReference>
<dbReference type="RefSeq" id="WP_170197007.1">
    <property type="nucleotide sequence ID" value="NZ_JABBNB010000036.1"/>
</dbReference>
<keyword evidence="3" id="KW-1185">Reference proteome</keyword>
<evidence type="ECO:0000313" key="3">
    <source>
        <dbReference type="Proteomes" id="UP000550729"/>
    </source>
</evidence>
<dbReference type="InterPro" id="IPR041583">
    <property type="entry name" value="TetR_C_31"/>
</dbReference>